<dbReference type="AlphaFoldDB" id="A0A1I6Y6R9"/>
<keyword evidence="1" id="KW-0812">Transmembrane</keyword>
<keyword evidence="1" id="KW-1133">Transmembrane helix</keyword>
<evidence type="ECO:0000313" key="3">
    <source>
        <dbReference type="Proteomes" id="UP000199673"/>
    </source>
</evidence>
<protein>
    <submittedName>
        <fullName evidence="2">Uncharacterized protein</fullName>
    </submittedName>
</protein>
<gene>
    <name evidence="2" type="ORF">SAMN04489724_0851</name>
</gene>
<proteinExistence type="predicted"/>
<dbReference type="EMBL" id="FPBF01000001">
    <property type="protein sequence ID" value="SFT46160.1"/>
    <property type="molecule type" value="Genomic_DNA"/>
</dbReference>
<accession>A0A1I6Y6R9</accession>
<reference evidence="3" key="1">
    <citation type="submission" date="2016-10" db="EMBL/GenBank/DDBJ databases">
        <authorList>
            <person name="Varghese N."/>
            <person name="Submissions S."/>
        </authorList>
    </citation>
    <scope>NUCLEOTIDE SEQUENCE [LARGE SCALE GENOMIC DNA]</scope>
    <source>
        <strain evidence="3">DSM 23445</strain>
    </source>
</reference>
<evidence type="ECO:0000313" key="2">
    <source>
        <dbReference type="EMBL" id="SFT46160.1"/>
    </source>
</evidence>
<feature type="transmembrane region" description="Helical" evidence="1">
    <location>
        <begin position="41"/>
        <end position="66"/>
    </location>
</feature>
<evidence type="ECO:0000256" key="1">
    <source>
        <dbReference type="SAM" id="Phobius"/>
    </source>
</evidence>
<name>A0A1I6Y6R9_9BACT</name>
<keyword evidence="1" id="KW-0472">Membrane</keyword>
<keyword evidence="3" id="KW-1185">Reference proteome</keyword>
<organism evidence="2 3">
    <name type="scientific">Algoriphagus locisalis</name>
    <dbReference type="NCBI Taxonomy" id="305507"/>
    <lineage>
        <taxon>Bacteria</taxon>
        <taxon>Pseudomonadati</taxon>
        <taxon>Bacteroidota</taxon>
        <taxon>Cytophagia</taxon>
        <taxon>Cytophagales</taxon>
        <taxon>Cyclobacteriaceae</taxon>
        <taxon>Algoriphagus</taxon>
    </lineage>
</organism>
<sequence>MVNLRAVIPICYRQERDLLEGLFLISAAVRVSRTATKLIEVFFAVLLRTLDCGAVSAAALFLFMLISLRGLCPWSVSHRPLLR</sequence>
<dbReference type="Proteomes" id="UP000199673">
    <property type="component" value="Unassembled WGS sequence"/>
</dbReference>